<evidence type="ECO:0000256" key="1">
    <source>
        <dbReference type="SAM" id="MobiDB-lite"/>
    </source>
</evidence>
<keyword evidence="3" id="KW-1185">Reference proteome</keyword>
<evidence type="ECO:0000313" key="2">
    <source>
        <dbReference type="EMBL" id="KAK3363852.1"/>
    </source>
</evidence>
<dbReference type="EMBL" id="JAUIQD010000001">
    <property type="protein sequence ID" value="KAK3363852.1"/>
    <property type="molecule type" value="Genomic_DNA"/>
</dbReference>
<accession>A0AAJ0HW95</accession>
<feature type="region of interest" description="Disordered" evidence="1">
    <location>
        <begin position="1156"/>
        <end position="1267"/>
    </location>
</feature>
<protein>
    <submittedName>
        <fullName evidence="2">Uncharacterized protein</fullName>
    </submittedName>
</protein>
<feature type="compositionally biased region" description="Basic and acidic residues" evidence="1">
    <location>
        <begin position="1172"/>
        <end position="1197"/>
    </location>
</feature>
<organism evidence="2 3">
    <name type="scientific">Lasiosphaeria hispida</name>
    <dbReference type="NCBI Taxonomy" id="260671"/>
    <lineage>
        <taxon>Eukaryota</taxon>
        <taxon>Fungi</taxon>
        <taxon>Dikarya</taxon>
        <taxon>Ascomycota</taxon>
        <taxon>Pezizomycotina</taxon>
        <taxon>Sordariomycetes</taxon>
        <taxon>Sordariomycetidae</taxon>
        <taxon>Sordariales</taxon>
        <taxon>Lasiosphaeriaceae</taxon>
        <taxon>Lasiosphaeria</taxon>
    </lineage>
</organism>
<feature type="compositionally biased region" description="Polar residues" evidence="1">
    <location>
        <begin position="1246"/>
        <end position="1256"/>
    </location>
</feature>
<reference evidence="2" key="1">
    <citation type="journal article" date="2023" name="Mol. Phylogenet. Evol.">
        <title>Genome-scale phylogeny and comparative genomics of the fungal order Sordariales.</title>
        <authorList>
            <person name="Hensen N."/>
            <person name="Bonometti L."/>
            <person name="Westerberg I."/>
            <person name="Brannstrom I.O."/>
            <person name="Guillou S."/>
            <person name="Cros-Aarteil S."/>
            <person name="Calhoun S."/>
            <person name="Haridas S."/>
            <person name="Kuo A."/>
            <person name="Mondo S."/>
            <person name="Pangilinan J."/>
            <person name="Riley R."/>
            <person name="LaButti K."/>
            <person name="Andreopoulos B."/>
            <person name="Lipzen A."/>
            <person name="Chen C."/>
            <person name="Yan M."/>
            <person name="Daum C."/>
            <person name="Ng V."/>
            <person name="Clum A."/>
            <person name="Steindorff A."/>
            <person name="Ohm R.A."/>
            <person name="Martin F."/>
            <person name="Silar P."/>
            <person name="Natvig D.O."/>
            <person name="Lalanne C."/>
            <person name="Gautier V."/>
            <person name="Ament-Velasquez S.L."/>
            <person name="Kruys A."/>
            <person name="Hutchinson M.I."/>
            <person name="Powell A.J."/>
            <person name="Barry K."/>
            <person name="Miller A.N."/>
            <person name="Grigoriev I.V."/>
            <person name="Debuchy R."/>
            <person name="Gladieux P."/>
            <person name="Hiltunen Thoren M."/>
            <person name="Johannesson H."/>
        </authorList>
    </citation>
    <scope>NUCLEOTIDE SEQUENCE</scope>
    <source>
        <strain evidence="2">CBS 955.72</strain>
    </source>
</reference>
<feature type="compositionally biased region" description="Basic and acidic residues" evidence="1">
    <location>
        <begin position="377"/>
        <end position="400"/>
    </location>
</feature>
<sequence length="1419" mass="156754">MAQAFFTGDSSGWIINDFLHNLPNPHQPKPRLSVYKIQHHGSGIDCRDQEPHDNIKLVFIKATSILAFLEFNEVDGVTYDFLTRYVEQEKVLIDYDRDPKQVQDCILAAFRRALENANLSFRDAKEWFRKKHKNNMNTVLGAMSGIPNLNENQENKLVNYVFRTVWDTAYATRSQTLSSEETEEQAKKRISQREFFFINPPYWQNWWLQWMSDDTGKRNLNNTVWFYFWAAYGGGRSIAEFFSSFEADAYVVSANYAQHGHPHPSTVFGLAWALYDQKRQAELFVTSGYSIYINELVRLAAAIAPLYNKDPQTMAAALFYRTTNPQNNEGTGCLKIRSMSERATYMTIGLHPESQRFLNNGGSRAVFGTTDIMDFRTYEPERPKEVHDLMEKKQPCDRDATAAGGTRRPSSATRSTRRTPSSPTRPQTWPERQVSAAWLVLSPPSKAPIIIDGDELNVTHAVVSLSSTVDRSLTAVMFIRTQDDTLLRATQSIPHVKDLPSLAKVLINQLGLLTLPALLAIVLRDPERALHILSYRIPTVLQKAGILGLAPDLYNSTAKARIGITRKLCLEEVTIVCKLATVAGAGEWKPALKLGPIDVRLESVVVVITNAGLKTETVIIRGTIKIGEQGIKATLETTLRSSKEEATIQLTLSGTEGLSDACKLLPGAPDLASQDVPLSRGKALTNGGPSPGEPAPPNPGGIGNQALQKLGSLEMTTVGITVSQTAAGMNSYSIKNVFAAVKLQGWETYLPEKFAEKLPKDLLDKTTVRVMVLDPLTDSRDVAVRISTEMTVALKERSEALDVEFSAAPLVERGDYEYRLYVAGRQKGLSMWDVVDKVAMSVGKEDLTSGAPILEQVLDLVFFKTISVAVVDSKDGAAFGDWSLQFGVPSLNTLPSGNIQVRGVEVTLTKTFNKVNAVVSGVVYSPKSSVAARITLKTPTTDLPGSIQVDCSRALAFQDIYDALELPDISDVSLIREVLHVGLTSAYFAVANTKVDNQSRLRITHASCAFGYDELDLGILMLTSLAVSTRYTQAEKDGDPARHGFTVEPSLADDSVRARLSYDAPEKKISAELLPLKDVYIASVADLLLPENLRQYNVLHDVLGGLGLDRAAMDMDVASGYTITKFLLEVSQKEKMAVGGSSLQLEQLKIAYLNETKPDGSATDPAAGGDPLVKEDPKKQPQDDQKKPSDEDSKKPINDAPKTPATDDPKKPTEDDTKKTNHRCSKESQGRTEKDPKNHRQDNKRNICQSRTSASSIPRRLAKAQHSSRAYSPLHFEIGKKFSFMVAYLRHSKLGTDAFSGTTKDKLPSGLGFSDLSSAVGMPASIYQLPKNQVGNWDIQGITAVFIPNKYFEVRGRVSAEWKDDIGGIDISLERLEGVLRVDSRGKEEEAEKTRSYQVWLTGKTAYQREGSKLHQSRD</sequence>
<proteinExistence type="predicted"/>
<evidence type="ECO:0000313" key="3">
    <source>
        <dbReference type="Proteomes" id="UP001275084"/>
    </source>
</evidence>
<comment type="caution">
    <text evidence="2">The sequence shown here is derived from an EMBL/GenBank/DDBJ whole genome shotgun (WGS) entry which is preliminary data.</text>
</comment>
<feature type="region of interest" description="Disordered" evidence="1">
    <location>
        <begin position="377"/>
        <end position="430"/>
    </location>
</feature>
<dbReference type="Proteomes" id="UP001275084">
    <property type="component" value="Unassembled WGS sequence"/>
</dbReference>
<reference evidence="2" key="2">
    <citation type="submission" date="2023-06" db="EMBL/GenBank/DDBJ databases">
        <authorList>
            <consortium name="Lawrence Berkeley National Laboratory"/>
            <person name="Haridas S."/>
            <person name="Hensen N."/>
            <person name="Bonometti L."/>
            <person name="Westerberg I."/>
            <person name="Brannstrom I.O."/>
            <person name="Guillou S."/>
            <person name="Cros-Aarteil S."/>
            <person name="Calhoun S."/>
            <person name="Kuo A."/>
            <person name="Mondo S."/>
            <person name="Pangilinan J."/>
            <person name="Riley R."/>
            <person name="Labutti K."/>
            <person name="Andreopoulos B."/>
            <person name="Lipzen A."/>
            <person name="Chen C."/>
            <person name="Yanf M."/>
            <person name="Daum C."/>
            <person name="Ng V."/>
            <person name="Clum A."/>
            <person name="Steindorff A."/>
            <person name="Ohm R."/>
            <person name="Martin F."/>
            <person name="Silar P."/>
            <person name="Natvig D."/>
            <person name="Lalanne C."/>
            <person name="Gautier V."/>
            <person name="Ament-Velasquez S.L."/>
            <person name="Kruys A."/>
            <person name="Hutchinson M.I."/>
            <person name="Powell A.J."/>
            <person name="Barry K."/>
            <person name="Miller A.N."/>
            <person name="Grigoriev I.V."/>
            <person name="Debuchy R."/>
            <person name="Gladieux P."/>
            <person name="Thoren M.H."/>
            <person name="Johannesson H."/>
        </authorList>
    </citation>
    <scope>NUCLEOTIDE SEQUENCE</scope>
    <source>
        <strain evidence="2">CBS 955.72</strain>
    </source>
</reference>
<feature type="compositionally biased region" description="Basic and acidic residues" evidence="1">
    <location>
        <begin position="1205"/>
        <end position="1245"/>
    </location>
</feature>
<gene>
    <name evidence="2" type="ORF">B0T25DRAFT_513751</name>
</gene>
<feature type="compositionally biased region" description="Low complexity" evidence="1">
    <location>
        <begin position="406"/>
        <end position="426"/>
    </location>
</feature>
<name>A0AAJ0HW95_9PEZI</name>
<feature type="region of interest" description="Disordered" evidence="1">
    <location>
        <begin position="678"/>
        <end position="706"/>
    </location>
</feature>